<keyword evidence="3" id="KW-1185">Reference proteome</keyword>
<evidence type="ECO:0000259" key="2">
    <source>
        <dbReference type="Pfam" id="PF00128"/>
    </source>
</evidence>
<keyword evidence="1" id="KW-0812">Transmembrane</keyword>
<organism evidence="3 5">
    <name type="scientific">Pogona vitticeps</name>
    <name type="common">central bearded dragon</name>
    <dbReference type="NCBI Taxonomy" id="103695"/>
    <lineage>
        <taxon>Eukaryota</taxon>
        <taxon>Metazoa</taxon>
        <taxon>Chordata</taxon>
        <taxon>Craniata</taxon>
        <taxon>Vertebrata</taxon>
        <taxon>Euteleostomi</taxon>
        <taxon>Lepidosauria</taxon>
        <taxon>Squamata</taxon>
        <taxon>Bifurcata</taxon>
        <taxon>Unidentata</taxon>
        <taxon>Episquamata</taxon>
        <taxon>Toxicofera</taxon>
        <taxon>Iguania</taxon>
        <taxon>Acrodonta</taxon>
        <taxon>Agamidae</taxon>
        <taxon>Amphibolurinae</taxon>
        <taxon>Pogona</taxon>
    </lineage>
</organism>
<dbReference type="RefSeq" id="XP_072836185.1">
    <property type="nucleotide sequence ID" value="XM_072980084.1"/>
</dbReference>
<dbReference type="GeneID" id="140702069"/>
<dbReference type="InterPro" id="IPR013780">
    <property type="entry name" value="Glyco_hydro_b"/>
</dbReference>
<evidence type="ECO:0000313" key="4">
    <source>
        <dbReference type="RefSeq" id="XP_072836185.1"/>
    </source>
</evidence>
<name>A0ABM5ESR5_9SAUR</name>
<dbReference type="InterPro" id="IPR017853">
    <property type="entry name" value="GH"/>
</dbReference>
<keyword evidence="1" id="KW-0472">Membrane</keyword>
<dbReference type="InterPro" id="IPR006047">
    <property type="entry name" value="GH13_cat_dom"/>
</dbReference>
<dbReference type="RefSeq" id="XP_072836186.1">
    <property type="nucleotide sequence ID" value="XM_072980085.1"/>
</dbReference>
<dbReference type="PANTHER" id="PTHR46673:SF2">
    <property type="entry name" value="4F2 CELL-SURFACE ANTIGEN HEAVY CHAIN-LIKE"/>
    <property type="match status" value="1"/>
</dbReference>
<evidence type="ECO:0000313" key="3">
    <source>
        <dbReference type="Proteomes" id="UP001652642"/>
    </source>
</evidence>
<gene>
    <name evidence="4 5" type="primary">LOC140702069</name>
</gene>
<evidence type="ECO:0000256" key="1">
    <source>
        <dbReference type="SAM" id="Phobius"/>
    </source>
</evidence>
<dbReference type="Gene3D" id="2.60.40.1180">
    <property type="entry name" value="Golgi alpha-mannosidase II"/>
    <property type="match status" value="1"/>
</dbReference>
<keyword evidence="1" id="KW-1133">Transmembrane helix</keyword>
<feature type="domain" description="Glycosyl hydrolase family 13 catalytic" evidence="2">
    <location>
        <begin position="95"/>
        <end position="170"/>
    </location>
</feature>
<dbReference type="SUPFAM" id="SSF51445">
    <property type="entry name" value="(Trans)glycosidases"/>
    <property type="match status" value="1"/>
</dbReference>
<sequence length="452" mass="49839">MGKVEDMVILARAPSERLPLLGQAAPSTPTYLSQEEVVQRANAAPWPGLRQALVCLLGALFACLLSMAVLLLLTMPRPPPPLTWWQKAAFYHLPPDSFPDSNGDDHGDLTGVRHQLDQLSELPIQALVLGPILERNIANLSRILPVHGSLQHLRALVDDGLQKGIRLLLELPAWEEELDPATEDNQTGQHLQAAMEFWEAQGVHGFLVNKDPAWRLEKVLNAWSALDSQRQRAHGQERVLIIWNESETCNISRRVPSSVILTCYLPPGRNLTVQALAQWVEGPWGVPGRPWPSWTAPQGFPREMDLETVLGVLVFTLPGVPLLQGGKDSPLPLDKKRMKESTLHPPLANLYRSLLALHANRFSLRGTAFVPLTLHDEAADLFAFFRPSSCSGALVVLNLGSQPSLIHLNQLHIPAPAKVIFSTHSEPQTETEVEAVKLAPHQAVVFRVLGGQ</sequence>
<dbReference type="PANTHER" id="PTHR46673">
    <property type="entry name" value="4F2 CELL-SURFACE ANTIGEN HEAVY CHAIN"/>
    <property type="match status" value="1"/>
</dbReference>
<protein>
    <submittedName>
        <fullName evidence="4 5">Uncharacterized protein isoform X1</fullName>
    </submittedName>
</protein>
<feature type="transmembrane region" description="Helical" evidence="1">
    <location>
        <begin position="51"/>
        <end position="73"/>
    </location>
</feature>
<reference evidence="4 5" key="1">
    <citation type="submission" date="2025-05" db="UniProtKB">
        <authorList>
            <consortium name="RefSeq"/>
        </authorList>
    </citation>
    <scope>IDENTIFICATION</scope>
</reference>
<dbReference type="InterPro" id="IPR042280">
    <property type="entry name" value="SLC3A2"/>
</dbReference>
<dbReference type="Proteomes" id="UP001652642">
    <property type="component" value="Chromosome 9"/>
</dbReference>
<proteinExistence type="predicted"/>
<dbReference type="Gene3D" id="3.20.20.80">
    <property type="entry name" value="Glycosidases"/>
    <property type="match status" value="1"/>
</dbReference>
<dbReference type="SUPFAM" id="SSF51011">
    <property type="entry name" value="Glycosyl hydrolase domain"/>
    <property type="match status" value="1"/>
</dbReference>
<accession>A0ABM5ESR5</accession>
<evidence type="ECO:0000313" key="5">
    <source>
        <dbReference type="RefSeq" id="XP_072836186.1"/>
    </source>
</evidence>
<dbReference type="Pfam" id="PF00128">
    <property type="entry name" value="Alpha-amylase"/>
    <property type="match status" value="1"/>
</dbReference>